<dbReference type="Proteomes" id="UP001595758">
    <property type="component" value="Unassembled WGS sequence"/>
</dbReference>
<dbReference type="PANTHER" id="PTHR40459:SF1">
    <property type="entry name" value="CONSERVED HYPOTHETICAL ALANINE AND LEUCINE RICH PROTEIN"/>
    <property type="match status" value="1"/>
</dbReference>
<dbReference type="InterPro" id="IPR037108">
    <property type="entry name" value="TM1727-like_C_sf"/>
</dbReference>
<dbReference type="EMBL" id="JBHSAB010000022">
    <property type="protein sequence ID" value="MFC3909234.1"/>
    <property type="molecule type" value="Genomic_DNA"/>
</dbReference>
<dbReference type="InterPro" id="IPR008927">
    <property type="entry name" value="6-PGluconate_DH-like_C_sf"/>
</dbReference>
<dbReference type="SUPFAM" id="SSF51735">
    <property type="entry name" value="NAD(P)-binding Rossmann-fold domains"/>
    <property type="match status" value="1"/>
</dbReference>
<dbReference type="InterPro" id="IPR019665">
    <property type="entry name" value="OxRdtase/DH_put_Rossmann_dom"/>
</dbReference>
<protein>
    <submittedName>
        <fullName evidence="5">Rossmann-like and DUF2520 domain-containing protein</fullName>
    </submittedName>
</protein>
<accession>A0ABV8CGY4</accession>
<comment type="caution">
    <text evidence="5">The sequence shown here is derived from an EMBL/GenBank/DDBJ whole genome shotgun (WGS) entry which is preliminary data.</text>
</comment>
<dbReference type="Gene3D" id="1.10.1040.20">
    <property type="entry name" value="ProC-like, C-terminal domain"/>
    <property type="match status" value="1"/>
</dbReference>
<feature type="domain" description="Putative oxidoreductase/dehydrogenase Rossmann-like" evidence="3">
    <location>
        <begin position="3"/>
        <end position="119"/>
    </location>
</feature>
<feature type="domain" description="DUF2520" evidence="4">
    <location>
        <begin position="136"/>
        <end position="264"/>
    </location>
</feature>
<evidence type="ECO:0000259" key="4">
    <source>
        <dbReference type="Pfam" id="PF10728"/>
    </source>
</evidence>
<dbReference type="InterPro" id="IPR036291">
    <property type="entry name" value="NAD(P)-bd_dom_sf"/>
</dbReference>
<name>A0ABV8CGY4_9GAMM</name>
<feature type="region of interest" description="Disordered" evidence="2">
    <location>
        <begin position="271"/>
        <end position="291"/>
    </location>
</feature>
<evidence type="ECO:0000259" key="3">
    <source>
        <dbReference type="Pfam" id="PF10727"/>
    </source>
</evidence>
<evidence type="ECO:0000256" key="2">
    <source>
        <dbReference type="SAM" id="MobiDB-lite"/>
    </source>
</evidence>
<dbReference type="PANTHER" id="PTHR40459">
    <property type="entry name" value="CONSERVED HYPOTHETICAL ALANINE AND LEUCINE RICH PROTEIN"/>
    <property type="match status" value="1"/>
</dbReference>
<sequence>MFSINIIGAGNLGKTIGRLLVSKKLAAVKGVWSRTPANTLTALEFIGEGATISHFSELPYADITFITTPDDFIDSTCAALAQQNHLNPGQAVVHCSGSLSSDILLPAAEAGCFTASLHPMRSFANPALSVQQFAGTYCALEGHPEAVDRLQSLFNQAQAITFFLDKDKKSLYHAAGVIASNYVVTLAKQAANCLHEAQVPEEVAMRLIVNLMRGTVTNLENTLSAEKSLTGPIQRGDIATIEKHLNAFTDLSLKKLYAMLAQATLPLSSAPQERKEQITEVLEHSKLSTTT</sequence>
<gene>
    <name evidence="5" type="ORF">ACFORL_09135</name>
</gene>
<dbReference type="Pfam" id="PF10727">
    <property type="entry name" value="Rossmann-like"/>
    <property type="match status" value="1"/>
</dbReference>
<dbReference type="Pfam" id="PF10728">
    <property type="entry name" value="DUF2520"/>
    <property type="match status" value="1"/>
</dbReference>
<evidence type="ECO:0000313" key="5">
    <source>
        <dbReference type="EMBL" id="MFC3909234.1"/>
    </source>
</evidence>
<dbReference type="InterPro" id="IPR018931">
    <property type="entry name" value="DUF2520"/>
</dbReference>
<reference evidence="6" key="1">
    <citation type="journal article" date="2019" name="Int. J. Syst. Evol. Microbiol.">
        <title>The Global Catalogue of Microorganisms (GCM) 10K type strain sequencing project: providing services to taxonomists for standard genome sequencing and annotation.</title>
        <authorList>
            <consortium name="The Broad Institute Genomics Platform"/>
            <consortium name="The Broad Institute Genome Sequencing Center for Infectious Disease"/>
            <person name="Wu L."/>
            <person name="Ma J."/>
        </authorList>
    </citation>
    <scope>NUCLEOTIDE SEQUENCE [LARGE SCALE GENOMIC DNA]</scope>
    <source>
        <strain evidence="6">CCUG 59858</strain>
    </source>
</reference>
<evidence type="ECO:0000256" key="1">
    <source>
        <dbReference type="ARBA" id="ARBA00023002"/>
    </source>
</evidence>
<keyword evidence="6" id="KW-1185">Reference proteome</keyword>
<proteinExistence type="predicted"/>
<keyword evidence="1" id="KW-0560">Oxidoreductase</keyword>
<dbReference type="RefSeq" id="WP_382343258.1">
    <property type="nucleotide sequence ID" value="NZ_JBHSAB010000022.1"/>
</dbReference>
<organism evidence="5 6">
    <name type="scientific">Legionella dresdenensis</name>
    <dbReference type="NCBI Taxonomy" id="450200"/>
    <lineage>
        <taxon>Bacteria</taxon>
        <taxon>Pseudomonadati</taxon>
        <taxon>Pseudomonadota</taxon>
        <taxon>Gammaproteobacteria</taxon>
        <taxon>Legionellales</taxon>
        <taxon>Legionellaceae</taxon>
        <taxon>Legionella</taxon>
    </lineage>
</organism>
<evidence type="ECO:0000313" key="6">
    <source>
        <dbReference type="Proteomes" id="UP001595758"/>
    </source>
</evidence>
<feature type="compositionally biased region" description="Basic and acidic residues" evidence="2">
    <location>
        <begin position="272"/>
        <end position="291"/>
    </location>
</feature>
<dbReference type="Gene3D" id="3.40.50.720">
    <property type="entry name" value="NAD(P)-binding Rossmann-like Domain"/>
    <property type="match status" value="1"/>
</dbReference>
<dbReference type="SUPFAM" id="SSF48179">
    <property type="entry name" value="6-phosphogluconate dehydrogenase C-terminal domain-like"/>
    <property type="match status" value="1"/>
</dbReference>